<organism evidence="2 3">
    <name type="scientific">candidate division WWE3 bacterium CG_4_10_14_0_2_um_filter_41_14</name>
    <dbReference type="NCBI Taxonomy" id="1975072"/>
    <lineage>
        <taxon>Bacteria</taxon>
        <taxon>Katanobacteria</taxon>
    </lineage>
</organism>
<gene>
    <name evidence="2" type="ORF">COY32_01550</name>
</gene>
<feature type="transmembrane region" description="Helical" evidence="1">
    <location>
        <begin position="112"/>
        <end position="139"/>
    </location>
</feature>
<accession>A0A2M7TKU7</accession>
<proteinExistence type="predicted"/>
<protein>
    <submittedName>
        <fullName evidence="2">Uncharacterized protein</fullName>
    </submittedName>
</protein>
<dbReference type="AlphaFoldDB" id="A0A2M7TKU7"/>
<feature type="transmembrane region" description="Helical" evidence="1">
    <location>
        <begin position="55"/>
        <end position="74"/>
    </location>
</feature>
<evidence type="ECO:0000256" key="1">
    <source>
        <dbReference type="SAM" id="Phobius"/>
    </source>
</evidence>
<keyword evidence="1" id="KW-0812">Transmembrane</keyword>
<feature type="transmembrane region" description="Helical" evidence="1">
    <location>
        <begin position="81"/>
        <end position="100"/>
    </location>
</feature>
<name>A0A2M7TKU7_UNCKA</name>
<sequence length="141" mass="15290">MVSTSTPTCSIILLINKEQSFLSTFHRKEKIMTNTGKTMNSVESYVRSKINPRYILVYAQVFFAAILLVIAVFVDRATMHGMFAVMSLGIATITIGPVLIDAILSPKDEIGYTGWILVGIGLNCVAALSMGCVVLALMLGK</sequence>
<keyword evidence="1" id="KW-1133">Transmembrane helix</keyword>
<evidence type="ECO:0000313" key="2">
    <source>
        <dbReference type="EMBL" id="PIZ47506.1"/>
    </source>
</evidence>
<comment type="caution">
    <text evidence="2">The sequence shown here is derived from an EMBL/GenBank/DDBJ whole genome shotgun (WGS) entry which is preliminary data.</text>
</comment>
<evidence type="ECO:0000313" key="3">
    <source>
        <dbReference type="Proteomes" id="UP000228920"/>
    </source>
</evidence>
<keyword evidence="1" id="KW-0472">Membrane</keyword>
<dbReference type="Proteomes" id="UP000228920">
    <property type="component" value="Unassembled WGS sequence"/>
</dbReference>
<reference evidence="3" key="1">
    <citation type="submission" date="2017-09" db="EMBL/GenBank/DDBJ databases">
        <title>Depth-based differentiation of microbial function through sediment-hosted aquifers and enrichment of novel symbionts in the deep terrestrial subsurface.</title>
        <authorList>
            <person name="Probst A.J."/>
            <person name="Ladd B."/>
            <person name="Jarett J.K."/>
            <person name="Geller-Mcgrath D.E."/>
            <person name="Sieber C.M.K."/>
            <person name="Emerson J.B."/>
            <person name="Anantharaman K."/>
            <person name="Thomas B.C."/>
            <person name="Malmstrom R."/>
            <person name="Stieglmeier M."/>
            <person name="Klingl A."/>
            <person name="Woyke T."/>
            <person name="Ryan C.M."/>
            <person name="Banfield J.F."/>
        </authorList>
    </citation>
    <scope>NUCLEOTIDE SEQUENCE [LARGE SCALE GENOMIC DNA]</scope>
</reference>
<dbReference type="EMBL" id="PFNL01000043">
    <property type="protein sequence ID" value="PIZ47506.1"/>
    <property type="molecule type" value="Genomic_DNA"/>
</dbReference>